<dbReference type="HAMAP" id="MF_00528">
    <property type="entry name" value="Maf"/>
    <property type="match status" value="1"/>
</dbReference>
<organism evidence="5 6">
    <name type="scientific">Parafannyhessea umbonata</name>
    <dbReference type="NCBI Taxonomy" id="604330"/>
    <lineage>
        <taxon>Bacteria</taxon>
        <taxon>Bacillati</taxon>
        <taxon>Actinomycetota</taxon>
        <taxon>Coriobacteriia</taxon>
        <taxon>Coriobacteriales</taxon>
        <taxon>Atopobiaceae</taxon>
        <taxon>Parafannyhessea</taxon>
    </lineage>
</organism>
<reference evidence="6 7" key="2">
    <citation type="submission" date="2016-10" db="EMBL/GenBank/DDBJ databases">
        <authorList>
            <person name="Varghese N."/>
            <person name="Submissions S."/>
        </authorList>
    </citation>
    <scope>NUCLEOTIDE SEQUENCE [LARGE SCALE GENOMIC DNA]</scope>
    <source>
        <strain evidence="6">KHGC19</strain>
        <strain evidence="4 7">WCP15</strain>
    </source>
</reference>
<evidence type="ECO:0000256" key="3">
    <source>
        <dbReference type="HAMAP-Rule" id="MF_00528"/>
    </source>
</evidence>
<dbReference type="CDD" id="cd00555">
    <property type="entry name" value="Maf"/>
    <property type="match status" value="1"/>
</dbReference>
<comment type="cofactor">
    <cofactor evidence="1 3">
        <name>a divalent metal cation</name>
        <dbReference type="ChEBI" id="CHEBI:60240"/>
    </cofactor>
</comment>
<comment type="similarity">
    <text evidence="3">Belongs to the Maf family. YhdE subfamily.</text>
</comment>
<name>A0A1H9NWT4_9ACTN</name>
<evidence type="ECO:0000313" key="6">
    <source>
        <dbReference type="Proteomes" id="UP000199128"/>
    </source>
</evidence>
<evidence type="ECO:0000256" key="1">
    <source>
        <dbReference type="ARBA" id="ARBA00001968"/>
    </source>
</evidence>
<keyword evidence="3" id="KW-0963">Cytoplasm</keyword>
<gene>
    <name evidence="5" type="ORF">SAMN05216446_0622</name>
    <name evidence="4" type="ORF">SAMN05216447_10677</name>
</gene>
<comment type="catalytic activity">
    <reaction evidence="3">
        <text>dTTP + H2O = dTMP + diphosphate + H(+)</text>
        <dbReference type="Rhea" id="RHEA:28534"/>
        <dbReference type="ChEBI" id="CHEBI:15377"/>
        <dbReference type="ChEBI" id="CHEBI:15378"/>
        <dbReference type="ChEBI" id="CHEBI:33019"/>
        <dbReference type="ChEBI" id="CHEBI:37568"/>
        <dbReference type="ChEBI" id="CHEBI:63528"/>
        <dbReference type="EC" id="3.6.1.9"/>
    </reaction>
</comment>
<keyword evidence="3" id="KW-0546">Nucleotide metabolism</keyword>
<dbReference type="EC" id="3.6.1.9" evidence="3"/>
<sequence>MILASGSPRRRELLEELGIRPDIRPSSIDETPLPDETPPELVKRLSLEKAMVCLKSLGEDERDTILAADTIVWGEDGLPLGKPASEEDARTMLRRLSGRTHHVSTGVCLIFADDPGEPTSFVETTDVEFFDLTEAMVESYVSSGEPRDKAGSYGIQGLGRLLVKAIRGDYYNVVGLPVARVIREVQHHGNGNEKIMASILEGTRE</sequence>
<dbReference type="InterPro" id="IPR003697">
    <property type="entry name" value="Maf-like"/>
</dbReference>
<proteinExistence type="inferred from homology"/>
<protein>
    <recommendedName>
        <fullName evidence="3">dTTP/UTP pyrophosphatase</fullName>
        <shortName evidence="3">dTTPase/UTPase</shortName>
        <ecNumber evidence="3">3.6.1.9</ecNumber>
    </recommendedName>
    <alternativeName>
        <fullName evidence="3">Nucleoside triphosphate pyrophosphatase</fullName>
    </alternativeName>
    <alternativeName>
        <fullName evidence="3">Nucleotide pyrophosphatase</fullName>
        <shortName evidence="3">Nucleotide PPase</shortName>
    </alternativeName>
</protein>
<comment type="catalytic activity">
    <reaction evidence="3">
        <text>UTP + H2O = UMP + diphosphate + H(+)</text>
        <dbReference type="Rhea" id="RHEA:29395"/>
        <dbReference type="ChEBI" id="CHEBI:15377"/>
        <dbReference type="ChEBI" id="CHEBI:15378"/>
        <dbReference type="ChEBI" id="CHEBI:33019"/>
        <dbReference type="ChEBI" id="CHEBI:46398"/>
        <dbReference type="ChEBI" id="CHEBI:57865"/>
        <dbReference type="EC" id="3.6.1.9"/>
    </reaction>
</comment>
<dbReference type="InterPro" id="IPR029001">
    <property type="entry name" value="ITPase-like_fam"/>
</dbReference>
<dbReference type="GO" id="GO:0005737">
    <property type="term" value="C:cytoplasm"/>
    <property type="evidence" value="ECO:0007669"/>
    <property type="project" value="UniProtKB-SubCell"/>
</dbReference>
<feature type="site" description="Important for substrate specificity" evidence="3">
    <location>
        <position position="9"/>
    </location>
</feature>
<accession>A0A1H9NWT4</accession>
<comment type="caution">
    <text evidence="3">Lacks conserved residue(s) required for the propagation of feature annotation.</text>
</comment>
<dbReference type="Proteomes" id="UP000199128">
    <property type="component" value="Unassembled WGS sequence"/>
</dbReference>
<dbReference type="GO" id="GO:0047429">
    <property type="term" value="F:nucleoside triphosphate diphosphatase activity"/>
    <property type="evidence" value="ECO:0007669"/>
    <property type="project" value="UniProtKB-EC"/>
</dbReference>
<dbReference type="SUPFAM" id="SSF52972">
    <property type="entry name" value="ITPase-like"/>
    <property type="match status" value="1"/>
</dbReference>
<feature type="site" description="Important for substrate specificity" evidence="3">
    <location>
        <position position="70"/>
    </location>
</feature>
<dbReference type="NCBIfam" id="TIGR00172">
    <property type="entry name" value="maf"/>
    <property type="match status" value="1"/>
</dbReference>
<dbReference type="Proteomes" id="UP000199135">
    <property type="component" value="Unassembled WGS sequence"/>
</dbReference>
<dbReference type="EMBL" id="FOGP01000002">
    <property type="protein sequence ID" value="SER40029.1"/>
    <property type="molecule type" value="Genomic_DNA"/>
</dbReference>
<dbReference type="PIRSF" id="PIRSF006305">
    <property type="entry name" value="Maf"/>
    <property type="match status" value="1"/>
</dbReference>
<dbReference type="EMBL" id="FNWT01000006">
    <property type="protein sequence ID" value="SEH58666.1"/>
    <property type="molecule type" value="Genomic_DNA"/>
</dbReference>
<dbReference type="AlphaFoldDB" id="A0A1H9NWT4"/>
<evidence type="ECO:0000256" key="2">
    <source>
        <dbReference type="ARBA" id="ARBA00022801"/>
    </source>
</evidence>
<dbReference type="Pfam" id="PF02545">
    <property type="entry name" value="Maf"/>
    <property type="match status" value="1"/>
</dbReference>
<keyword evidence="7" id="KW-1185">Reference proteome</keyword>
<dbReference type="PANTHER" id="PTHR43213">
    <property type="entry name" value="BIFUNCTIONAL DTTP/UTP PYROPHOSPHATASE/METHYLTRANSFERASE PROTEIN-RELATED"/>
    <property type="match status" value="1"/>
</dbReference>
<comment type="function">
    <text evidence="3">Nucleoside triphosphate pyrophosphatase that hydrolyzes dTTP and UTP. May have a dual role in cell division arrest and in preventing the incorporation of modified nucleotides into cellular nucleic acids.</text>
</comment>
<evidence type="ECO:0000313" key="7">
    <source>
        <dbReference type="Proteomes" id="UP000199135"/>
    </source>
</evidence>
<dbReference type="RefSeq" id="WP_078686819.1">
    <property type="nucleotide sequence ID" value="NZ_FNWT01000006.1"/>
</dbReference>
<dbReference type="PANTHER" id="PTHR43213:SF5">
    <property type="entry name" value="BIFUNCTIONAL DTTP_UTP PYROPHOSPHATASE_METHYLTRANSFERASE PROTEIN-RELATED"/>
    <property type="match status" value="1"/>
</dbReference>
<dbReference type="GO" id="GO:0009117">
    <property type="term" value="P:nucleotide metabolic process"/>
    <property type="evidence" value="ECO:0007669"/>
    <property type="project" value="UniProtKB-KW"/>
</dbReference>
<comment type="subcellular location">
    <subcellularLocation>
        <location evidence="3">Cytoplasm</location>
    </subcellularLocation>
</comment>
<reference evidence="5" key="1">
    <citation type="submission" date="2016-10" db="EMBL/GenBank/DDBJ databases">
        <authorList>
            <person name="de Groot N.N."/>
        </authorList>
    </citation>
    <scope>NUCLEOTIDE SEQUENCE [LARGE SCALE GENOMIC DNA]</scope>
    <source>
        <strain evidence="5">KHGC19</strain>
    </source>
</reference>
<feature type="site" description="Important for substrate specificity" evidence="3">
    <location>
        <position position="156"/>
    </location>
</feature>
<evidence type="ECO:0000313" key="5">
    <source>
        <dbReference type="EMBL" id="SER40029.1"/>
    </source>
</evidence>
<dbReference type="Gene3D" id="3.90.950.10">
    <property type="match status" value="1"/>
</dbReference>
<feature type="active site" description="Proton acceptor" evidence="3">
    <location>
        <position position="69"/>
    </location>
</feature>
<evidence type="ECO:0000313" key="4">
    <source>
        <dbReference type="EMBL" id="SEH58666.1"/>
    </source>
</evidence>
<keyword evidence="2 3" id="KW-0378">Hydrolase</keyword>